<dbReference type="InterPro" id="IPR019775">
    <property type="entry name" value="WD40_repeat_CS"/>
</dbReference>
<feature type="region of interest" description="Disordered" evidence="17">
    <location>
        <begin position="1472"/>
        <end position="1491"/>
    </location>
</feature>
<dbReference type="PROSITE" id="PS50082">
    <property type="entry name" value="WD_REPEATS_2"/>
    <property type="match status" value="1"/>
</dbReference>
<keyword evidence="12" id="KW-0514">Muscle protein</keyword>
<dbReference type="Gene3D" id="3.40.850.10">
    <property type="entry name" value="Kinesin motor domain"/>
    <property type="match status" value="1"/>
</dbReference>
<keyword evidence="7" id="KW-0547">Nucleotide-binding</keyword>
<dbReference type="InterPro" id="IPR001680">
    <property type="entry name" value="WD40_rpt"/>
</dbReference>
<dbReference type="InterPro" id="IPR015943">
    <property type="entry name" value="WD40/YVTN_repeat-like_dom_sf"/>
</dbReference>
<dbReference type="InterPro" id="IPR036322">
    <property type="entry name" value="WD40_repeat_dom_sf"/>
</dbReference>
<dbReference type="InterPro" id="IPR014751">
    <property type="entry name" value="XRCC4-like_C"/>
</dbReference>
<dbReference type="Gene3D" id="1.20.58.530">
    <property type="match status" value="2"/>
</dbReference>
<evidence type="ECO:0000259" key="18">
    <source>
        <dbReference type="PROSITE" id="PS51456"/>
    </source>
</evidence>
<dbReference type="FunFam" id="1.20.5.340:FF:000019">
    <property type="entry name" value="Myosin heavy chain, isoform G"/>
    <property type="match status" value="1"/>
</dbReference>
<dbReference type="FunFam" id="1.20.5.370:FF:000009">
    <property type="entry name" value="Myosin heavy chain, isoform G"/>
    <property type="match status" value="1"/>
</dbReference>
<evidence type="ECO:0000256" key="5">
    <source>
        <dbReference type="ARBA" id="ARBA00022574"/>
    </source>
</evidence>
<organism evidence="19 20">
    <name type="scientific">Popillia japonica</name>
    <name type="common">Japanese beetle</name>
    <dbReference type="NCBI Taxonomy" id="7064"/>
    <lineage>
        <taxon>Eukaryota</taxon>
        <taxon>Metazoa</taxon>
        <taxon>Ecdysozoa</taxon>
        <taxon>Arthropoda</taxon>
        <taxon>Hexapoda</taxon>
        <taxon>Insecta</taxon>
        <taxon>Pterygota</taxon>
        <taxon>Neoptera</taxon>
        <taxon>Endopterygota</taxon>
        <taxon>Coleoptera</taxon>
        <taxon>Polyphaga</taxon>
        <taxon>Scarabaeiformia</taxon>
        <taxon>Scarabaeidae</taxon>
        <taxon>Rutelinae</taxon>
        <taxon>Popillia</taxon>
    </lineage>
</organism>
<keyword evidence="6" id="KW-0677">Repeat</keyword>
<feature type="region of interest" description="Disordered" evidence="17">
    <location>
        <begin position="1302"/>
        <end position="1323"/>
    </location>
</feature>
<sequence>MFVLEQEEYEREGIVWTFIDFGMDLLACIELIEKFNGFEQLCINFTNEKLQQFFNHHMFVLEQEEYQKEGIQWAFIDFGMDLLACIELIEKPMGILSILEEESMFPKATDKTFEEKLNNNHLGKSPNFLKPKPPKPGQVAAHFAIGHYAGNVPYNITGWLEKNKDPLNDTVVDLYKKGSNALLCDIFADHPGQSGGAAADAKGGKRPKGSAFQTVSSLYREQLNNLMTTLRSTQPHFVRCIIPNELKQPGVIDSHLVMHQLTCNGVLEGIRICRKGFPNRMVYPDFKLRYMILAPATMAAEKDPKEAARKCLEEVGLDSESYRIGHTKILNPGPVGKEKDPQKAAQIILDAAALDAELYRLGHTKVFFRAGVLGQMEELRDDRLSKIVTWMQSWVRGYLSRKEFKRLQEQRLALQVCQRNLRKYLKLRTWPWYKLWQKVKPLLNVTRIEDEIAKLEEKAQKAQEAFEREEKAKKDVPLEELKFQKLEEKAQKAQEAFEREEKAKKELEGLRVAWARPRREGLYAKLLAEKTELLSVLESEKGSLGETQERAAKLQAQKSDLESQLSETQDRLAQEEDARGQLMQQKKKLEQEISGFKKDIEDLELNLQKSEQDKATKDHQIRNLNDEIAHQDELINKLNKEKKLSGENNQKKEKKLSGENNQKIAEELQAAEDKVNHLNKVKAKLEQTLDELEDSLEREKKLRGDVEKSKRKVEGDLKLTQEAVADLERNKKELEQTIQRKDKEISSLTAKLEDEQSVVSKLQKQIKELQARIEELEEEVEAERNSRNWASEELGERLEEAGGATSAQIELNKKREAELAKLRRDLEEANIQHEGTLANLRKKHNDAVSEMGEQIDQLNKLKGKAERDRGTIYTELQQTRAAVDQVGREKAAAEKITKQLQQQLNDVQGKLDETNRTLNDFDAAKKKLSIENSDILRQLEEAESQVSQLSKIKVSLTTQLEDTKRLADEEGRERATLLGKFRNLEHDLDNIREQVEEEAEAKADIQRQLSKANAESQLWRSKYESEGVARAEELEESKRKLQARLAEAEETIETLNQKVVALEKAKQRLATEVEDLQLEVDRATAIANAAEKKQKAFDKIIGEWKLKVDDLAAELDASQKECRNYSTELFRLKGAYEEGQEQLEAVRRENKNLADEVKDLLDQIGEGGRNIHEIEKARKRLEAEKDELQAALEEAEAALEQEENKVLRSQLELSQVRQEIDRRIQEKEEEFENTRKNHQRALDSMQASLEAEAKGKAEALRMKKKLEADINELEIALDHANKANAEAQKTIKRYQQQLKDTQTALEEEQRARDEAREQLGISERRANALQNELEESRTLLEQADRARRQAETELGDAHEQLNDLAAANASMSAAKRKLETELQTLHSDLDELLNEAKNSEEKAKKAMVDAARLADELRAEQDHAQTQEKLRKALETQIKDLQVRLDEAEANALKGGKKAIAKLEQRVRELENELDGEQRRHADAQKNLRKSERRIKELSFQAEEDRKNHERMQDLVDKLQQKIKTYKRQIEEAEEIAALNLAKFRKAQQELEEAEERADLAEQAIAKFRAKGRAGSAARGASPAPPRRPISDGLGTFPPRFELYVAVVVESTYVAYPTYKFENTSLELARSQWPNYDDQHYLRGCKWSPDGTCLLTVVRGAGMHVMELPSDLYAGDTLLTSRPIQPLVPAVSVPESGLIYDYCWYPGMNSANPATCCWVSSGHEGPIHLWDAFTGDLRCSYRGFNSTDQLEAAISVTFSADGQNIFCGYKKNVKIFSTGRPGREFIEYPVTHPASCITASLAHPGVVAIGTWKNTIELVSQSDGTFRHLCKLAGHKGGITTMAFSLDGMRLYSGARKDKEVICWDLRVPGRPLFCLNREANSNQKITIDISQCGNWLVTGGTDGKVQVWNVQESTAPSTHIQLPLHSDCCNGVSLHPYRPVLATASGQHHAQDPLHHSRITPTYENALCMWWVGNQQEDPDLITAIIKAATNS</sequence>
<evidence type="ECO:0000256" key="14">
    <source>
        <dbReference type="PROSITE-ProRule" id="PRU00221"/>
    </source>
</evidence>
<dbReference type="Proteomes" id="UP001458880">
    <property type="component" value="Unassembled WGS sequence"/>
</dbReference>
<dbReference type="PROSITE" id="PS51456">
    <property type="entry name" value="MYOSIN_MOTOR"/>
    <property type="match status" value="1"/>
</dbReference>
<keyword evidence="13 15" id="KW-0009">Actin-binding</keyword>
<evidence type="ECO:0000256" key="12">
    <source>
        <dbReference type="ARBA" id="ARBA00023179"/>
    </source>
</evidence>
<accession>A0AAW1N1P1</accession>
<keyword evidence="8" id="KW-0067">ATP-binding</keyword>
<dbReference type="GO" id="GO:0006936">
    <property type="term" value="P:muscle contraction"/>
    <property type="evidence" value="ECO:0007669"/>
    <property type="project" value="TreeGrafter"/>
</dbReference>
<dbReference type="InterPro" id="IPR000048">
    <property type="entry name" value="IQ_motif_EF-hand-BS"/>
</dbReference>
<keyword evidence="10 15" id="KW-0518">Myosin</keyword>
<dbReference type="FunFam" id="1.20.58.530:FF:000001">
    <property type="entry name" value="Myosin heavy chain"/>
    <property type="match status" value="1"/>
</dbReference>
<dbReference type="FunFam" id="1.20.5.340:FF:000038">
    <property type="entry name" value="Myosin heavy chain muscle"/>
    <property type="match status" value="1"/>
</dbReference>
<dbReference type="GO" id="GO:0032982">
    <property type="term" value="C:myosin filament"/>
    <property type="evidence" value="ECO:0007669"/>
    <property type="project" value="UniProtKB-KW"/>
</dbReference>
<comment type="subcellular location">
    <subcellularLocation>
        <location evidence="1">Cytoplasm</location>
        <location evidence="1">Myofibril</location>
    </subcellularLocation>
</comment>
<dbReference type="FunFam" id="1.20.5.340:FF:000025">
    <property type="entry name" value="Myosin heavy chain, isoform G"/>
    <property type="match status" value="1"/>
</dbReference>
<comment type="caution">
    <text evidence="15">Lacks conserved residue(s) required for the propagation of feature annotation.</text>
</comment>
<dbReference type="FunFam" id="1.20.5.340:FF:000050">
    <property type="entry name" value="Myosin heavy chain, muscle"/>
    <property type="match status" value="1"/>
</dbReference>
<evidence type="ECO:0000256" key="3">
    <source>
        <dbReference type="ARBA" id="ARBA00022433"/>
    </source>
</evidence>
<dbReference type="InterPro" id="IPR027417">
    <property type="entry name" value="P-loop_NTPase"/>
</dbReference>
<feature type="domain" description="Myosin motor" evidence="18">
    <location>
        <begin position="1"/>
        <end position="381"/>
    </location>
</feature>
<dbReference type="InterPro" id="IPR036961">
    <property type="entry name" value="Kinesin_motor_dom_sf"/>
</dbReference>
<dbReference type="GO" id="GO:0051015">
    <property type="term" value="F:actin filament binding"/>
    <property type="evidence" value="ECO:0007669"/>
    <property type="project" value="TreeGrafter"/>
</dbReference>
<feature type="repeat" description="WD" evidence="14">
    <location>
        <begin position="1878"/>
        <end position="1919"/>
    </location>
</feature>
<dbReference type="SUPFAM" id="SSF52540">
    <property type="entry name" value="P-loop containing nucleoside triphosphate hydrolases"/>
    <property type="match status" value="3"/>
</dbReference>
<evidence type="ECO:0000313" key="19">
    <source>
        <dbReference type="EMBL" id="KAK9752698.1"/>
    </source>
</evidence>
<comment type="caution">
    <text evidence="19">The sequence shown here is derived from an EMBL/GenBank/DDBJ whole genome shotgun (WGS) entry which is preliminary data.</text>
</comment>
<proteinExistence type="inferred from homology"/>
<dbReference type="SMART" id="SM00015">
    <property type="entry name" value="IQ"/>
    <property type="match status" value="1"/>
</dbReference>
<dbReference type="Gene3D" id="1.20.58.60">
    <property type="match status" value="1"/>
</dbReference>
<dbReference type="GO" id="GO:0000146">
    <property type="term" value="F:microfilament motor activity"/>
    <property type="evidence" value="ECO:0007669"/>
    <property type="project" value="TreeGrafter"/>
</dbReference>
<evidence type="ECO:0000256" key="9">
    <source>
        <dbReference type="ARBA" id="ARBA00023054"/>
    </source>
</evidence>
<dbReference type="FunFam" id="1.20.5.370:FF:000010">
    <property type="entry name" value="Myosin heavy chain, isoform G"/>
    <property type="match status" value="1"/>
</dbReference>
<dbReference type="GO" id="GO:0045214">
    <property type="term" value="P:sarcomere organization"/>
    <property type="evidence" value="ECO:0007669"/>
    <property type="project" value="TreeGrafter"/>
</dbReference>
<feature type="region of interest" description="Disordered" evidence="17">
    <location>
        <begin position="639"/>
        <end position="660"/>
    </location>
</feature>
<dbReference type="Gene3D" id="1.20.5.370">
    <property type="match status" value="4"/>
</dbReference>
<dbReference type="Pfam" id="PF00612">
    <property type="entry name" value="IQ"/>
    <property type="match status" value="1"/>
</dbReference>
<dbReference type="FunFam" id="1.20.5.370:FF:000008">
    <property type="entry name" value="Myosin heavy chain"/>
    <property type="match status" value="1"/>
</dbReference>
<evidence type="ECO:0000256" key="16">
    <source>
        <dbReference type="SAM" id="Coils"/>
    </source>
</evidence>
<dbReference type="InterPro" id="IPR001609">
    <property type="entry name" value="Myosin_head_motor_dom-like"/>
</dbReference>
<keyword evidence="3" id="KW-0787">Thick filament</keyword>
<feature type="compositionally biased region" description="Basic and acidic residues" evidence="17">
    <location>
        <begin position="568"/>
        <end position="579"/>
    </location>
</feature>
<dbReference type="Gene3D" id="1.20.5.340">
    <property type="match status" value="5"/>
</dbReference>
<comment type="similarity">
    <text evidence="2 15">Belongs to the TRAFAC class myosin-kinesin ATPase superfamily. Myosin family.</text>
</comment>
<dbReference type="PANTHER" id="PTHR45615:SF27">
    <property type="entry name" value="MYOSIN HEAVY CHAIN, MUSCLE"/>
    <property type="match status" value="1"/>
</dbReference>
<dbReference type="Pfam" id="PF00063">
    <property type="entry name" value="Myosin_head"/>
    <property type="match status" value="2"/>
</dbReference>
<feature type="compositionally biased region" description="Basic and acidic residues" evidence="17">
    <location>
        <begin position="639"/>
        <end position="657"/>
    </location>
</feature>
<evidence type="ECO:0000256" key="11">
    <source>
        <dbReference type="ARBA" id="ARBA00023175"/>
    </source>
</evidence>
<evidence type="ECO:0000256" key="10">
    <source>
        <dbReference type="ARBA" id="ARBA00023123"/>
    </source>
</evidence>
<dbReference type="SUPFAM" id="SSF50978">
    <property type="entry name" value="WD40 repeat-like"/>
    <property type="match status" value="1"/>
</dbReference>
<evidence type="ECO:0000256" key="4">
    <source>
        <dbReference type="ARBA" id="ARBA00022490"/>
    </source>
</evidence>
<feature type="compositionally biased region" description="Polar residues" evidence="17">
    <location>
        <begin position="556"/>
        <end position="567"/>
    </location>
</feature>
<dbReference type="GO" id="GO:0005524">
    <property type="term" value="F:ATP binding"/>
    <property type="evidence" value="ECO:0007669"/>
    <property type="project" value="UniProtKB-KW"/>
</dbReference>
<dbReference type="FunFam" id="1.20.5.370:FF:000001">
    <property type="entry name" value="Myosin heavy chain"/>
    <property type="match status" value="1"/>
</dbReference>
<dbReference type="GO" id="GO:0031033">
    <property type="term" value="P:myosin filament organization"/>
    <property type="evidence" value="ECO:0007669"/>
    <property type="project" value="UniProtKB-ARBA"/>
</dbReference>
<dbReference type="GO" id="GO:0016460">
    <property type="term" value="C:myosin II complex"/>
    <property type="evidence" value="ECO:0007669"/>
    <property type="project" value="TreeGrafter"/>
</dbReference>
<evidence type="ECO:0000256" key="8">
    <source>
        <dbReference type="ARBA" id="ARBA00022840"/>
    </source>
</evidence>
<protein>
    <submittedName>
        <fullName evidence="19">IQ calmodulin-binding motif</fullName>
    </submittedName>
</protein>
<dbReference type="FunFam" id="1.20.5.370:FF:000005">
    <property type="entry name" value="Myosin heavy chain, isoform I"/>
    <property type="match status" value="1"/>
</dbReference>
<evidence type="ECO:0000256" key="1">
    <source>
        <dbReference type="ARBA" id="ARBA00004657"/>
    </source>
</evidence>
<dbReference type="Gene3D" id="1.20.5.4820">
    <property type="match status" value="1"/>
</dbReference>
<dbReference type="Pfam" id="PF01576">
    <property type="entry name" value="Myosin_tail_1"/>
    <property type="match status" value="1"/>
</dbReference>
<evidence type="ECO:0000256" key="7">
    <source>
        <dbReference type="ARBA" id="ARBA00022741"/>
    </source>
</evidence>
<dbReference type="GO" id="GO:0030017">
    <property type="term" value="C:sarcomere"/>
    <property type="evidence" value="ECO:0007669"/>
    <property type="project" value="UniProtKB-ARBA"/>
</dbReference>
<dbReference type="PROSITE" id="PS00678">
    <property type="entry name" value="WD_REPEATS_1"/>
    <property type="match status" value="1"/>
</dbReference>
<evidence type="ECO:0000256" key="15">
    <source>
        <dbReference type="PROSITE-ProRule" id="PRU00782"/>
    </source>
</evidence>
<keyword evidence="11" id="KW-0505">Motor protein</keyword>
<dbReference type="PANTHER" id="PTHR45615">
    <property type="entry name" value="MYOSIN HEAVY CHAIN, NON-MUSCLE"/>
    <property type="match status" value="1"/>
</dbReference>
<feature type="compositionally biased region" description="Basic and acidic residues" evidence="17">
    <location>
        <begin position="1307"/>
        <end position="1323"/>
    </location>
</feature>
<keyword evidence="20" id="KW-1185">Reference proteome</keyword>
<keyword evidence="5 14" id="KW-0853">WD repeat</keyword>
<dbReference type="Pfam" id="PF00400">
    <property type="entry name" value="WD40"/>
    <property type="match status" value="2"/>
</dbReference>
<dbReference type="SUPFAM" id="SSF90257">
    <property type="entry name" value="Myosin rod fragments"/>
    <property type="match status" value="5"/>
</dbReference>
<feature type="region of interest" description="Disordered" evidence="17">
    <location>
        <begin position="555"/>
        <end position="586"/>
    </location>
</feature>
<dbReference type="PRINTS" id="PR00193">
    <property type="entry name" value="MYOSINHEAVY"/>
</dbReference>
<reference evidence="19 20" key="1">
    <citation type="journal article" date="2024" name="BMC Genomics">
        <title>De novo assembly and annotation of Popillia japonica's genome with initial clues to its potential as an invasive pest.</title>
        <authorList>
            <person name="Cucini C."/>
            <person name="Boschi S."/>
            <person name="Funari R."/>
            <person name="Cardaioli E."/>
            <person name="Iannotti N."/>
            <person name="Marturano G."/>
            <person name="Paoli F."/>
            <person name="Bruttini M."/>
            <person name="Carapelli A."/>
            <person name="Frati F."/>
            <person name="Nardi F."/>
        </authorList>
    </citation>
    <scope>NUCLEOTIDE SEQUENCE [LARGE SCALE GENOMIC DNA]</scope>
    <source>
        <strain evidence="19">DMR45628</strain>
    </source>
</reference>
<evidence type="ECO:0000256" key="6">
    <source>
        <dbReference type="ARBA" id="ARBA00022737"/>
    </source>
</evidence>
<dbReference type="SMART" id="SM00320">
    <property type="entry name" value="WD40"/>
    <property type="match status" value="4"/>
</dbReference>
<evidence type="ECO:0000313" key="20">
    <source>
        <dbReference type="Proteomes" id="UP001458880"/>
    </source>
</evidence>
<dbReference type="EMBL" id="JASPKY010000018">
    <property type="protein sequence ID" value="KAK9752698.1"/>
    <property type="molecule type" value="Genomic_DNA"/>
</dbReference>
<feature type="coiled-coil region" evidence="16">
    <location>
        <begin position="445"/>
        <end position="513"/>
    </location>
</feature>
<gene>
    <name evidence="19" type="ORF">QE152_g4013</name>
</gene>
<evidence type="ECO:0000256" key="17">
    <source>
        <dbReference type="SAM" id="MobiDB-lite"/>
    </source>
</evidence>
<feature type="region of interest" description="Actin-binding" evidence="15">
    <location>
        <begin position="223"/>
        <end position="245"/>
    </location>
</feature>
<dbReference type="Gene3D" id="2.130.10.10">
    <property type="entry name" value="YVTN repeat-like/Quinoprotein amine dehydrogenase"/>
    <property type="match status" value="1"/>
</dbReference>
<keyword evidence="4" id="KW-0963">Cytoplasm</keyword>
<dbReference type="InterPro" id="IPR002928">
    <property type="entry name" value="Myosin_tail"/>
</dbReference>
<evidence type="ECO:0000256" key="2">
    <source>
        <dbReference type="ARBA" id="ARBA00008314"/>
    </source>
</evidence>
<keyword evidence="9 16" id="KW-0175">Coiled coil</keyword>
<dbReference type="SMART" id="SM00242">
    <property type="entry name" value="MYSc"/>
    <property type="match status" value="1"/>
</dbReference>
<name>A0AAW1N1P1_POPJA</name>
<evidence type="ECO:0000256" key="13">
    <source>
        <dbReference type="ARBA" id="ARBA00023203"/>
    </source>
</evidence>
<dbReference type="PROSITE" id="PS50096">
    <property type="entry name" value="IQ"/>
    <property type="match status" value="1"/>
</dbReference>